<dbReference type="Gene3D" id="2.60.40.1230">
    <property type="match status" value="1"/>
</dbReference>
<feature type="domain" description="Clathrin/coatomer adaptor adaptin-like N-terminal" evidence="10">
    <location>
        <begin position="28"/>
        <end position="610"/>
    </location>
</feature>
<dbReference type="InterPro" id="IPR017104">
    <property type="entry name" value="AP2_complex_asu"/>
</dbReference>
<gene>
    <name evidence="12" type="ORF">TRIUR3_14320</name>
</gene>
<dbReference type="eggNOG" id="KOG1077">
    <property type="taxonomic scope" value="Eukaryota"/>
</dbReference>
<keyword evidence="4 8" id="KW-0653">Protein transport</keyword>
<dbReference type="InterPro" id="IPR012295">
    <property type="entry name" value="TBP_dom_sf"/>
</dbReference>
<sequence>MALSGMRGLSVFISDIRNCHNKEQERLRVDKELGNIRTRFKNEKGLSHYEKKKYVWKMLYIHMLGYDVDFGHMETVSLISAPKYPEKQVGYIVTSCLLNENNDFLRMVINTVRNDIIGRNETYQCLALTMVGNIGGKEFSESLAPDVQKLLISSSCRPVVRKKAALCLLRLYRKNPDVVNIDGWSDRMAQLLDERDLGVLTSVMSLFVSLVSNNAEAYWNCLPKCVRILERMARNQDIPQEYTYYGIPSPWLQVKAMRALQYFPTIEDPSARRALFEVLQRILMGTDVVKNVNKNNASHAVLFEALALVMHLDAEKEMMSQCVALLGKFIAVREPNIRYLGLENMSRMLLVTDVQDIIKRHQAQIITSLKDPDISIRRRALDLLYGMCDVTNAKEIVEELLQYLNTAEFAMREELALKAAILAEKFAPNLSWYVDVILQLIDKAGDFVSDDIWYRVVQFVTNNEDLQAYAAAKAREYLDKPALHETMVKVSAYLLGEYGHLLAQRPSCSPKELFTIINDRLPTVSSSTVAIIISAYAKILMHTQPPDAGLQQQILTIFKKYQFTHSALMTRHLFYVCEVFFTLTLHFRHESYIDVEIQQRAVEYFELSRKGPALADVLAEMPKFPERESALLKKAEDAEVDTAEQSAIKLRSQQQSSSAIVVAAQPPVNGPAPAANHLTLVKMPSQNIAEESNVSHEETAVEAPKENGAPVEVQRNVEIITEPAPVSKVEPPASRPASQADLLADLLGPLAIEGPPAAVEQIPAQGLEANQSPVGDLALATLEDQSNSVQPIVNVEEKFNILCTKDSGVLYEDPNIQVQIPVEVTNLRASRDVAVLDFSYKHGAALVRGVKPLPIPEMASLLLSLHLAVTPGLDTNPNNMVACATFFSETTNAALCLVRVETDPQDRSQLRLTVASGDQNLTFELKEYIKEHLIDIPRARVAPPPTPQQPQLPPAATMLADVHCSSFSSNTAQKLPSCHQDDEALSKCVIVLLLFLEMYPTTTTTSTQMQ</sequence>
<evidence type="ECO:0000256" key="3">
    <source>
        <dbReference type="ARBA" id="ARBA00022583"/>
    </source>
</evidence>
<evidence type="ECO:0000256" key="2">
    <source>
        <dbReference type="ARBA" id="ARBA00022448"/>
    </source>
</evidence>
<dbReference type="STRING" id="4572.M7Y737"/>
<reference evidence="12" key="1">
    <citation type="journal article" date="2013" name="Nature">
        <title>Draft genome of the wheat A-genome progenitor Triticum urartu.</title>
        <authorList>
            <person name="Ling H.Q."/>
            <person name="Zhao S."/>
            <person name="Liu D."/>
            <person name="Wang J."/>
            <person name="Sun H."/>
            <person name="Zhang C."/>
            <person name="Fan H."/>
            <person name="Li D."/>
            <person name="Dong L."/>
            <person name="Tao Y."/>
            <person name="Gao C."/>
            <person name="Wu H."/>
            <person name="Li Y."/>
            <person name="Cui Y."/>
            <person name="Guo X."/>
            <person name="Zheng S."/>
            <person name="Wang B."/>
            <person name="Yu K."/>
            <person name="Liang Q."/>
            <person name="Yang W."/>
            <person name="Lou X."/>
            <person name="Chen J."/>
            <person name="Feng M."/>
            <person name="Jian J."/>
            <person name="Zhang X."/>
            <person name="Luo G."/>
            <person name="Jiang Y."/>
            <person name="Liu J."/>
            <person name="Wang Z."/>
            <person name="Sha Y."/>
            <person name="Zhang B."/>
            <person name="Wu H."/>
            <person name="Tang D."/>
            <person name="Shen Q."/>
            <person name="Xue P."/>
            <person name="Zou S."/>
            <person name="Wang X."/>
            <person name="Liu X."/>
            <person name="Wang F."/>
            <person name="Yang Y."/>
            <person name="An X."/>
            <person name="Dong Z."/>
            <person name="Zhang K."/>
            <person name="Zhang X."/>
            <person name="Luo M.C."/>
            <person name="Dvorak J."/>
            <person name="Tong Y."/>
            <person name="Wang J."/>
            <person name="Yang H."/>
            <person name="Li Z."/>
            <person name="Wang D."/>
            <person name="Zhang A."/>
            <person name="Wang J."/>
        </authorList>
    </citation>
    <scope>NUCLEOTIDE SEQUENCE</scope>
</reference>
<dbReference type="GO" id="GO:0072583">
    <property type="term" value="P:clathrin-dependent endocytosis"/>
    <property type="evidence" value="ECO:0007669"/>
    <property type="project" value="InterPro"/>
</dbReference>
<dbReference type="Gene3D" id="3.30.310.10">
    <property type="entry name" value="TATA-Binding Protein"/>
    <property type="match status" value="1"/>
</dbReference>
<feature type="binding site" evidence="9">
    <location>
        <begin position="53"/>
        <end position="57"/>
    </location>
    <ligand>
        <name>a 1,2-diacyl-sn-glycero-3-phospho-(1D-myo-inositol-3,4,5-trisphosphate)</name>
        <dbReference type="ChEBI" id="CHEBI:57836"/>
    </ligand>
</feature>
<dbReference type="FunFam" id="1.25.10.10:FF:000020">
    <property type="entry name" value="AP-2 complex subunit alpha"/>
    <property type="match status" value="1"/>
</dbReference>
<dbReference type="InterPro" id="IPR002553">
    <property type="entry name" value="Clathrin/coatomer_adapt-like_N"/>
</dbReference>
<evidence type="ECO:0000256" key="4">
    <source>
        <dbReference type="ARBA" id="ARBA00022927"/>
    </source>
</evidence>
<comment type="subunit">
    <text evidence="8">Adaptor protein complex 2 (AP-2) is a heterotetramer composed of two large adaptins (alpha-type and beta-type subunits), a medium adaptin (mu-type subunit) and a small adaptin (sigma-type subunit).</text>
</comment>
<keyword evidence="5 8" id="KW-0472">Membrane</keyword>
<dbReference type="GO" id="GO:0006886">
    <property type="term" value="P:intracellular protein transport"/>
    <property type="evidence" value="ECO:0007669"/>
    <property type="project" value="UniProtKB-UniRule"/>
</dbReference>
<dbReference type="InterPro" id="IPR050840">
    <property type="entry name" value="Adaptor_Complx_Large_Subunit"/>
</dbReference>
<dbReference type="PIRSF" id="PIRSF037091">
    <property type="entry name" value="AP2_complex_alpha"/>
    <property type="match status" value="1"/>
</dbReference>
<evidence type="ECO:0000256" key="6">
    <source>
        <dbReference type="ARBA" id="ARBA00023176"/>
    </source>
</evidence>
<evidence type="ECO:0000256" key="9">
    <source>
        <dbReference type="PIRSR" id="PIRSR037091-1"/>
    </source>
</evidence>
<evidence type="ECO:0000259" key="11">
    <source>
        <dbReference type="Pfam" id="PF02296"/>
    </source>
</evidence>
<evidence type="ECO:0000256" key="7">
    <source>
        <dbReference type="ARBA" id="ARBA00054328"/>
    </source>
</evidence>
<dbReference type="SUPFAM" id="SSF55711">
    <property type="entry name" value="Subdomain of clathrin and coatomer appendage domain"/>
    <property type="match status" value="1"/>
</dbReference>
<dbReference type="InterPro" id="IPR003164">
    <property type="entry name" value="Clathrin_a-adaptin_app_sub_C"/>
</dbReference>
<keyword evidence="3 8" id="KW-0254">Endocytosis</keyword>
<comment type="function">
    <text evidence="7">Subunit of the adaptor protein complex 2 (AP-2). Adaptor protein complexes function in protein transport via transport vesicles in different membrane traffic pathways. Adaptor protein complexes are vesicle coat components and appear to be involved in cargo selection and vesicle formation. AP-2 is involved in clathrin-dependent endocytosis in which cargo proteins are incorporated into vesicles surrounded by clathrin (clathrin-coated vesicles, CCVs) which are destined for fusion with the early endosome. The complex binds polyphosphoinositides.</text>
</comment>
<proteinExistence type="inferred from homology"/>
<dbReference type="SUPFAM" id="SSF48371">
    <property type="entry name" value="ARM repeat"/>
    <property type="match status" value="1"/>
</dbReference>
<evidence type="ECO:0000259" key="10">
    <source>
        <dbReference type="Pfam" id="PF01602"/>
    </source>
</evidence>
<dbReference type="Pfam" id="PF02296">
    <property type="entry name" value="Alpha_adaptin_C"/>
    <property type="match status" value="1"/>
</dbReference>
<dbReference type="GO" id="GO:0035615">
    <property type="term" value="F:clathrin adaptor activity"/>
    <property type="evidence" value="ECO:0007669"/>
    <property type="project" value="InterPro"/>
</dbReference>
<feature type="binding site" evidence="9">
    <location>
        <position position="49"/>
    </location>
    <ligand>
        <name>a 1,2-diacyl-sn-glycero-3-phospho-(1D-myo-inositol-3,4,5-trisphosphate)</name>
        <dbReference type="ChEBI" id="CHEBI:57836"/>
    </ligand>
</feature>
<evidence type="ECO:0000256" key="1">
    <source>
        <dbReference type="ARBA" id="ARBA00004277"/>
    </source>
</evidence>
<dbReference type="AlphaFoldDB" id="M7Y737"/>
<protein>
    <recommendedName>
        <fullName evidence="8">AP-2 complex subunit alpha</fullName>
    </recommendedName>
</protein>
<dbReference type="InterPro" id="IPR013041">
    <property type="entry name" value="Clathrin_app_Ig-like_sf"/>
</dbReference>
<dbReference type="GO" id="GO:0030122">
    <property type="term" value="C:AP-2 adaptor complex"/>
    <property type="evidence" value="ECO:0007669"/>
    <property type="project" value="InterPro"/>
</dbReference>
<dbReference type="Pfam" id="PF01602">
    <property type="entry name" value="Adaptin_N"/>
    <property type="match status" value="1"/>
</dbReference>
<dbReference type="SUPFAM" id="SSF49348">
    <property type="entry name" value="Clathrin adaptor appendage domain"/>
    <property type="match status" value="1"/>
</dbReference>
<dbReference type="Gene3D" id="1.25.10.10">
    <property type="entry name" value="Leucine-rich Repeat Variant"/>
    <property type="match status" value="1"/>
</dbReference>
<organism evidence="12">
    <name type="scientific">Triticum urartu</name>
    <name type="common">Red wild einkorn</name>
    <name type="synonym">Crithodium urartu</name>
    <dbReference type="NCBI Taxonomy" id="4572"/>
    <lineage>
        <taxon>Eukaryota</taxon>
        <taxon>Viridiplantae</taxon>
        <taxon>Streptophyta</taxon>
        <taxon>Embryophyta</taxon>
        <taxon>Tracheophyta</taxon>
        <taxon>Spermatophyta</taxon>
        <taxon>Magnoliopsida</taxon>
        <taxon>Liliopsida</taxon>
        <taxon>Poales</taxon>
        <taxon>Poaceae</taxon>
        <taxon>BOP clade</taxon>
        <taxon>Pooideae</taxon>
        <taxon>Triticodae</taxon>
        <taxon>Triticeae</taxon>
        <taxon>Triticinae</taxon>
        <taxon>Triticum</taxon>
    </lineage>
</organism>
<dbReference type="OMA" id="GYVYYGV"/>
<comment type="similarity">
    <text evidence="8">Belongs to the adaptor complexes large subunit family.</text>
</comment>
<feature type="domain" description="Clathrin adaptor alpha-adaptin appendage C-terminal subdomain" evidence="11">
    <location>
        <begin position="853"/>
        <end position="927"/>
    </location>
</feature>
<dbReference type="EMBL" id="KD283267">
    <property type="protein sequence ID" value="EMS45713.1"/>
    <property type="molecule type" value="Genomic_DNA"/>
</dbReference>
<comment type="subcellular location">
    <subcellularLocation>
        <location evidence="1">Membrane</location>
        <location evidence="1">Coated pit</location>
        <topology evidence="1">Peripheral membrane protein</topology>
        <orientation evidence="1">Cytoplasmic side</orientation>
    </subcellularLocation>
</comment>
<dbReference type="PANTHER" id="PTHR22780">
    <property type="entry name" value="ADAPTIN, ALPHA/GAMMA/EPSILON"/>
    <property type="match status" value="1"/>
</dbReference>
<evidence type="ECO:0000256" key="8">
    <source>
        <dbReference type="PIRNR" id="PIRNR037091"/>
    </source>
</evidence>
<dbReference type="InterPro" id="IPR016024">
    <property type="entry name" value="ARM-type_fold"/>
</dbReference>
<dbReference type="InterPro" id="IPR011989">
    <property type="entry name" value="ARM-like"/>
</dbReference>
<evidence type="ECO:0000313" key="12">
    <source>
        <dbReference type="EMBL" id="EMS45713.1"/>
    </source>
</evidence>
<accession>M7Y737</accession>
<keyword evidence="6 8" id="KW-0168">Coated pit</keyword>
<keyword evidence="2 8" id="KW-0813">Transport</keyword>
<dbReference type="InterPro" id="IPR009028">
    <property type="entry name" value="Coatomer/calthrin_app_sub_C"/>
</dbReference>
<feature type="binding site" evidence="9">
    <location>
        <begin position="7"/>
        <end position="8"/>
    </location>
    <ligand>
        <name>a 1,2-diacyl-sn-glycero-3-phospho-(1D-myo-inositol-3,4,5-trisphosphate)</name>
        <dbReference type="ChEBI" id="CHEBI:57836"/>
    </ligand>
</feature>
<name>M7Y737_TRIUA</name>
<evidence type="ECO:0000256" key="5">
    <source>
        <dbReference type="ARBA" id="ARBA00023136"/>
    </source>
</evidence>